<organism evidence="2 3">
    <name type="scientific">Methylomonas albis</name>
    <dbReference type="NCBI Taxonomy" id="1854563"/>
    <lineage>
        <taxon>Bacteria</taxon>
        <taxon>Pseudomonadati</taxon>
        <taxon>Pseudomonadota</taxon>
        <taxon>Gammaproteobacteria</taxon>
        <taxon>Methylococcales</taxon>
        <taxon>Methylococcaceae</taxon>
        <taxon>Methylomonas</taxon>
    </lineage>
</organism>
<proteinExistence type="predicted"/>
<evidence type="ECO:0008006" key="4">
    <source>
        <dbReference type="Google" id="ProtNLM"/>
    </source>
</evidence>
<dbReference type="EMBL" id="JACXSS010000001">
    <property type="protein sequence ID" value="MBD9358895.1"/>
    <property type="molecule type" value="Genomic_DNA"/>
</dbReference>
<name>A0ABR9D704_9GAMM</name>
<dbReference type="RefSeq" id="WP_192377082.1">
    <property type="nucleotide sequence ID" value="NZ_CAJHIV010000001.1"/>
</dbReference>
<feature type="signal peptide" evidence="1">
    <location>
        <begin position="1"/>
        <end position="22"/>
    </location>
</feature>
<accession>A0ABR9D704</accession>
<gene>
    <name evidence="2" type="ORF">IE877_24015</name>
</gene>
<sequence length="153" mass="17106">MSYWRNLLILVLLQFVAPPLWACSRPPGEAQPTEGELVQKAKAVFVAHVYRTTEGSRSIDSSEKLFPVVEGEFRVIEVLKGVPPSNGKVTTLVPSPGNCAVLLVAGVDYVFFIQEGHDFIWWPDGSQAFTNLHATEPKRFLERLRTLATERPQ</sequence>
<comment type="caution">
    <text evidence="2">The sequence shown here is derived from an EMBL/GenBank/DDBJ whole genome shotgun (WGS) entry which is preliminary data.</text>
</comment>
<reference evidence="2 3" key="1">
    <citation type="submission" date="2020-09" db="EMBL/GenBank/DDBJ databases">
        <title>Methylomonas albis sp. nov. and Methylomonas fluvii sp. nov.: Two cold-adapted methanotrophs from the River Elbe and an amended description of Methylovulum psychrotolerans strain Eb1.</title>
        <authorList>
            <person name="Bussmann I.K."/>
            <person name="Klings K.-W."/>
            <person name="Warnstedt J."/>
            <person name="Hoppert M."/>
            <person name="Saborowski A."/>
            <person name="Horn F."/>
            <person name="Liebner S."/>
        </authorList>
    </citation>
    <scope>NUCLEOTIDE SEQUENCE [LARGE SCALE GENOMIC DNA]</scope>
    <source>
        <strain evidence="2 3">EbA</strain>
    </source>
</reference>
<keyword evidence="3" id="KW-1185">Reference proteome</keyword>
<dbReference type="Proteomes" id="UP000652176">
    <property type="component" value="Unassembled WGS sequence"/>
</dbReference>
<keyword evidence="1" id="KW-0732">Signal</keyword>
<evidence type="ECO:0000313" key="3">
    <source>
        <dbReference type="Proteomes" id="UP000652176"/>
    </source>
</evidence>
<evidence type="ECO:0000256" key="1">
    <source>
        <dbReference type="SAM" id="SignalP"/>
    </source>
</evidence>
<protein>
    <recommendedName>
        <fullName evidence="4">Lipoprotein</fullName>
    </recommendedName>
</protein>
<feature type="chain" id="PRO_5047092075" description="Lipoprotein" evidence="1">
    <location>
        <begin position="23"/>
        <end position="153"/>
    </location>
</feature>
<evidence type="ECO:0000313" key="2">
    <source>
        <dbReference type="EMBL" id="MBD9358895.1"/>
    </source>
</evidence>